<dbReference type="Pfam" id="PF02620">
    <property type="entry name" value="YceD"/>
    <property type="match status" value="1"/>
</dbReference>
<sequence length="216" mass="23298">MNESKNALSTLDPQAPLVLDVHELGRRPGSQRVLTLSVPAPAGLGTEVLGVLEGSTLELQVRLEAVVEGVLASGVVQAELVGECVRCLEPIERNTSVEFQELYAYPDSDVEDDEASRLEGDLLDLEGTVRDAVILSLPFQPLCRDDCPGLCVRCGARLADEPEHRHEAEIDPRWSALARFLADEGSTEVEAPNKKSPDPSSNDRRDEGAGSSGDRT</sequence>
<dbReference type="OrthoDB" id="9790372at2"/>
<feature type="compositionally biased region" description="Basic and acidic residues" evidence="1">
    <location>
        <begin position="191"/>
        <end position="216"/>
    </location>
</feature>
<evidence type="ECO:0000313" key="2">
    <source>
        <dbReference type="EMBL" id="REF35225.1"/>
    </source>
</evidence>
<dbReference type="PANTHER" id="PTHR34374:SF1">
    <property type="entry name" value="LARGE RIBOSOMAL RNA SUBUNIT ACCUMULATION PROTEIN YCED HOMOLOG 1, CHLOROPLASTIC"/>
    <property type="match status" value="1"/>
</dbReference>
<accession>A0A3D9V880</accession>
<keyword evidence="3" id="KW-1185">Reference proteome</keyword>
<dbReference type="InterPro" id="IPR003772">
    <property type="entry name" value="YceD"/>
</dbReference>
<feature type="region of interest" description="Disordered" evidence="1">
    <location>
        <begin position="181"/>
        <end position="216"/>
    </location>
</feature>
<dbReference type="RefSeq" id="WP_115849048.1">
    <property type="nucleotide sequence ID" value="NZ_QTUC01000001.1"/>
</dbReference>
<name>A0A3D9V880_THECX</name>
<dbReference type="Proteomes" id="UP000256485">
    <property type="component" value="Unassembled WGS sequence"/>
</dbReference>
<proteinExistence type="predicted"/>
<reference evidence="2 3" key="1">
    <citation type="submission" date="2018-08" db="EMBL/GenBank/DDBJ databases">
        <title>Sequencing the genomes of 1000 actinobacteria strains.</title>
        <authorList>
            <person name="Klenk H.-P."/>
        </authorList>
    </citation>
    <scope>NUCLEOTIDE SEQUENCE [LARGE SCALE GENOMIC DNA]</scope>
    <source>
        <strain evidence="2 3">DSM 22891</strain>
    </source>
</reference>
<evidence type="ECO:0000313" key="3">
    <source>
        <dbReference type="Proteomes" id="UP000256485"/>
    </source>
</evidence>
<evidence type="ECO:0000256" key="1">
    <source>
        <dbReference type="SAM" id="MobiDB-lite"/>
    </source>
</evidence>
<evidence type="ECO:0008006" key="4">
    <source>
        <dbReference type="Google" id="ProtNLM"/>
    </source>
</evidence>
<dbReference type="EMBL" id="QTUC01000001">
    <property type="protein sequence ID" value="REF35225.1"/>
    <property type="molecule type" value="Genomic_DNA"/>
</dbReference>
<dbReference type="AlphaFoldDB" id="A0A3D9V880"/>
<dbReference type="PANTHER" id="PTHR34374">
    <property type="entry name" value="LARGE RIBOSOMAL RNA SUBUNIT ACCUMULATION PROTEIN YCED HOMOLOG 1, CHLOROPLASTIC"/>
    <property type="match status" value="1"/>
</dbReference>
<organism evidence="2 3">
    <name type="scientific">Thermasporomyces composti</name>
    <dbReference type="NCBI Taxonomy" id="696763"/>
    <lineage>
        <taxon>Bacteria</taxon>
        <taxon>Bacillati</taxon>
        <taxon>Actinomycetota</taxon>
        <taxon>Actinomycetes</taxon>
        <taxon>Propionibacteriales</taxon>
        <taxon>Nocardioidaceae</taxon>
        <taxon>Thermasporomyces</taxon>
    </lineage>
</organism>
<protein>
    <recommendedName>
        <fullName evidence="4">Metal-binding protein</fullName>
    </recommendedName>
</protein>
<comment type="caution">
    <text evidence="2">The sequence shown here is derived from an EMBL/GenBank/DDBJ whole genome shotgun (WGS) entry which is preliminary data.</text>
</comment>
<gene>
    <name evidence="2" type="ORF">DFJ64_0597</name>
</gene>